<evidence type="ECO:0000313" key="4">
    <source>
        <dbReference type="Proteomes" id="UP000800200"/>
    </source>
</evidence>
<dbReference type="GO" id="GO:0005737">
    <property type="term" value="C:cytoplasm"/>
    <property type="evidence" value="ECO:0007669"/>
    <property type="project" value="UniProtKB-ARBA"/>
</dbReference>
<dbReference type="AlphaFoldDB" id="A0A6A6DXT5"/>
<dbReference type="EMBL" id="ML994648">
    <property type="protein sequence ID" value="KAF2182476.1"/>
    <property type="molecule type" value="Genomic_DNA"/>
</dbReference>
<dbReference type="FunFam" id="2.60.120.470:FF:000003">
    <property type="entry name" value="DUF1000 domain protein (AFU_orthologue AFUA_1G09230)"/>
    <property type="match status" value="1"/>
</dbReference>
<dbReference type="Pfam" id="PF06201">
    <property type="entry name" value="PITH"/>
    <property type="match status" value="1"/>
</dbReference>
<evidence type="ECO:0000256" key="1">
    <source>
        <dbReference type="ARBA" id="ARBA00025788"/>
    </source>
</evidence>
<dbReference type="PROSITE" id="PS51532">
    <property type="entry name" value="PITH"/>
    <property type="match status" value="1"/>
</dbReference>
<proteinExistence type="inferred from homology"/>
<keyword evidence="4" id="KW-1185">Reference proteome</keyword>
<accession>A0A6A6DXT5</accession>
<gene>
    <name evidence="3" type="ORF">K469DRAFT_740336</name>
</gene>
<dbReference type="PANTHER" id="PTHR12175:SF1">
    <property type="entry name" value="PITH DOMAIN-CONTAINING PROTEIN 1"/>
    <property type="match status" value="1"/>
</dbReference>
<dbReference type="InterPro" id="IPR008979">
    <property type="entry name" value="Galactose-bd-like_sf"/>
</dbReference>
<evidence type="ECO:0000313" key="3">
    <source>
        <dbReference type="EMBL" id="KAF2182476.1"/>
    </source>
</evidence>
<protein>
    <submittedName>
        <fullName evidence="3">DUF1000-domain-containing protein</fullName>
    </submittedName>
</protein>
<comment type="similarity">
    <text evidence="1">Belongs to the PITHD1 family.</text>
</comment>
<name>A0A6A6DXT5_9PEZI</name>
<organism evidence="3 4">
    <name type="scientific">Zopfia rhizophila CBS 207.26</name>
    <dbReference type="NCBI Taxonomy" id="1314779"/>
    <lineage>
        <taxon>Eukaryota</taxon>
        <taxon>Fungi</taxon>
        <taxon>Dikarya</taxon>
        <taxon>Ascomycota</taxon>
        <taxon>Pezizomycotina</taxon>
        <taxon>Dothideomycetes</taxon>
        <taxon>Dothideomycetes incertae sedis</taxon>
        <taxon>Zopfiaceae</taxon>
        <taxon>Zopfia</taxon>
    </lineage>
</organism>
<sequence length="224" mass="25416">MSHHHHDHPGHDQEHADAHDHIHNHSDDIIPALQNLLYEQIDFSKLHTLNEEESNTGRAICQKTWMQRMEAEPELKSSADEQLLMIVPFTGQVRLHSILIRTSATPSAPKTLKVFLNPPSSSMDFETASEKEPTQTLELSQTSEIQELPVKRAYFNTTRSLALFFEDNWSDGEEDMTRISYLAFKGDFMKLNKEPVSVLYEAAANPADHKAIVGTEMGIGRQIQ</sequence>
<dbReference type="PANTHER" id="PTHR12175">
    <property type="entry name" value="AD039 HT014 THIOREDOXIN FAMILY TRP26"/>
    <property type="match status" value="1"/>
</dbReference>
<dbReference type="OrthoDB" id="2635at2759"/>
<dbReference type="GO" id="GO:0005634">
    <property type="term" value="C:nucleus"/>
    <property type="evidence" value="ECO:0007669"/>
    <property type="project" value="TreeGrafter"/>
</dbReference>
<dbReference type="InterPro" id="IPR045099">
    <property type="entry name" value="PITH1-like"/>
</dbReference>
<dbReference type="InterPro" id="IPR037047">
    <property type="entry name" value="PITH_dom_sf"/>
</dbReference>
<dbReference type="Gene3D" id="2.60.120.470">
    <property type="entry name" value="PITH domain"/>
    <property type="match status" value="1"/>
</dbReference>
<reference evidence="3" key="1">
    <citation type="journal article" date="2020" name="Stud. Mycol.">
        <title>101 Dothideomycetes genomes: a test case for predicting lifestyles and emergence of pathogens.</title>
        <authorList>
            <person name="Haridas S."/>
            <person name="Albert R."/>
            <person name="Binder M."/>
            <person name="Bloem J."/>
            <person name="Labutti K."/>
            <person name="Salamov A."/>
            <person name="Andreopoulos B."/>
            <person name="Baker S."/>
            <person name="Barry K."/>
            <person name="Bills G."/>
            <person name="Bluhm B."/>
            <person name="Cannon C."/>
            <person name="Castanera R."/>
            <person name="Culley D."/>
            <person name="Daum C."/>
            <person name="Ezra D."/>
            <person name="Gonzalez J."/>
            <person name="Henrissat B."/>
            <person name="Kuo A."/>
            <person name="Liang C."/>
            <person name="Lipzen A."/>
            <person name="Lutzoni F."/>
            <person name="Magnuson J."/>
            <person name="Mondo S."/>
            <person name="Nolan M."/>
            <person name="Ohm R."/>
            <person name="Pangilinan J."/>
            <person name="Park H.-J."/>
            <person name="Ramirez L."/>
            <person name="Alfaro M."/>
            <person name="Sun H."/>
            <person name="Tritt A."/>
            <person name="Yoshinaga Y."/>
            <person name="Zwiers L.-H."/>
            <person name="Turgeon B."/>
            <person name="Goodwin S."/>
            <person name="Spatafora J."/>
            <person name="Crous P."/>
            <person name="Grigoriev I."/>
        </authorList>
    </citation>
    <scope>NUCLEOTIDE SEQUENCE</scope>
    <source>
        <strain evidence="3">CBS 207.26</strain>
    </source>
</reference>
<dbReference type="SUPFAM" id="SSF49785">
    <property type="entry name" value="Galactose-binding domain-like"/>
    <property type="match status" value="1"/>
</dbReference>
<dbReference type="Proteomes" id="UP000800200">
    <property type="component" value="Unassembled WGS sequence"/>
</dbReference>
<evidence type="ECO:0000259" key="2">
    <source>
        <dbReference type="PROSITE" id="PS51532"/>
    </source>
</evidence>
<dbReference type="InterPro" id="IPR010400">
    <property type="entry name" value="PITH_dom"/>
</dbReference>
<feature type="domain" description="PITH" evidence="2">
    <location>
        <begin position="26"/>
        <end position="204"/>
    </location>
</feature>